<feature type="transmembrane region" description="Helical" evidence="2">
    <location>
        <begin position="1301"/>
        <end position="1324"/>
    </location>
</feature>
<feature type="transmembrane region" description="Helical" evidence="2">
    <location>
        <begin position="113"/>
        <end position="132"/>
    </location>
</feature>
<feature type="transmembrane region" description="Helical" evidence="2">
    <location>
        <begin position="50"/>
        <end position="71"/>
    </location>
</feature>
<sequence>MNYAFGPDSDDKECENSLLSLETKLPRWKKSVFKLLSSLLQHQLPSISSLYLLLFYLQNFIVLIQIASIIWTHNLSIQGWEDYKTIWKIFEYSRLDIVCVEADLIKNCIYGAYSFYLCLIILLLILYSYSVLKKSAPKNITLLTSKLLILANIGNNSLFLLLIMALKYSWQKTTPYEYTKTTSLDLGTFGIIMCILSLVILTFICYYNTVFTYDCKHVNANNSLYGKTISKINKIAILTNYLSIILYCLIPSNNFLVYRGLLMIFHSLSAGMYCSYLPFYNMKANFIHSAIHVFAVVSCFLNIIGYFIDSVIFCLLGLVILFPISITMWYFFMKYRISKIRIIDVNNVEDIKDFELVMRERLINPKPETADDTLKYFSEFSRKYSVSKPKILLVWLASFCFYACMNEKLAVLKLNPKSKVKSSLEEDFQEYILKKEIMKTLSQSEEYQLISKLSKFEKLKKIDKKTLVTAFTFLKNIVLKGPIQSNLESLMKKFQKNLKKLMKLNAKLSLRYQDSIMLLEFYANFIDHILGDRERAFGLNSRKSNLNKYQKYKDGKQSPAFSEENPMILVENTGKIIYSNTHIQKLFKVSSVYFSERYIYTLFPESIHLFSHEQLKSFEDKTLNSIKYLDANIGLIDSKGYWIETSVVALLVLLSHPVYMFVFKPLNMQRQSVIVDKKGIILERTEGFAEFIGNNIDVRGFSIEKLLKIKFSYLKINKVTEITVKNVIVFVMYNKTKVNNVLVRIISLHKSEESYKESTKNMNVKFISNIEYRTKVRKSTVSENKSINKTNEETMLFDMKLDNDKSTSNSHSIIPLKKINLLSNQCKRSIRFFKITLILSIIVVILTNISFLIFAKLSIEKELSQNALDILGQTMYIITSLGDISSMIQVFIPRNLLGIPSCMIFFNQTYIQLKNITHYYEHNTDMWTHCLDTKVLFSSNIPIASVKNNTYTYEYMTMYDFLQETLIRAEHFINEITAETYDINEDVLFLEFNAFGKASKYIQNELQNIVTCEKTSISKLIETKKILIGFGIGMLAVCGGMLLPFIFYTQRKLNLLWNQVKKAAIEDSTTFRELCVERLESTHNSLNYIIGATTQNQRNRVVYFSYQYKYLWRLLLLIIFGSCYYLISNYYFYDNFQLFLYKKPDVIYNLIFARTRTTSLNFIIKNYGVQQWYMDPRFKSPNFVPITTDYTTDLIITSRELIKNLNTFVKPGLDDLRSNSLFNVFFQQVQSSSGIMRTGIYAGILNTIIESFYIAYSLDPLVYQLVAVYYENIVQIGYQIEDTLKEAQSWMKTLVRQYLNMYLIFAVAFSVILLVIYAVLYYPFLYMQEKKVKALEYVAEIVISSNTANSNKANLLVNVKV</sequence>
<feature type="transmembrane region" description="Helical" evidence="2">
    <location>
        <begin position="144"/>
        <end position="166"/>
    </location>
</feature>
<comment type="caution">
    <text evidence="3">The sequence shown here is derived from an EMBL/GenBank/DDBJ whole genome shotgun (WGS) entry which is preliminary data.</text>
</comment>
<feature type="transmembrane region" description="Helical" evidence="2">
    <location>
        <begin position="256"/>
        <end position="279"/>
    </location>
</feature>
<feature type="transmembrane region" description="Helical" evidence="2">
    <location>
        <begin position="832"/>
        <end position="854"/>
    </location>
</feature>
<name>A0A1R2CS82_9CILI</name>
<evidence type="ECO:0000313" key="4">
    <source>
        <dbReference type="Proteomes" id="UP000187209"/>
    </source>
</evidence>
<evidence type="ECO:0000256" key="1">
    <source>
        <dbReference type="SAM" id="Coils"/>
    </source>
</evidence>
<keyword evidence="2" id="KW-0472">Membrane</keyword>
<feature type="transmembrane region" description="Helical" evidence="2">
    <location>
        <begin position="310"/>
        <end position="332"/>
    </location>
</feature>
<dbReference type="EMBL" id="MPUH01000073">
    <property type="protein sequence ID" value="OMJ91861.1"/>
    <property type="molecule type" value="Genomic_DNA"/>
</dbReference>
<evidence type="ECO:0000256" key="2">
    <source>
        <dbReference type="SAM" id="Phobius"/>
    </source>
</evidence>
<feature type="transmembrane region" description="Helical" evidence="2">
    <location>
        <begin position="874"/>
        <end position="892"/>
    </location>
</feature>
<dbReference type="OrthoDB" id="327122at2759"/>
<keyword evidence="4" id="KW-1185">Reference proteome</keyword>
<feature type="transmembrane region" description="Helical" evidence="2">
    <location>
        <begin position="232"/>
        <end position="250"/>
    </location>
</feature>
<accession>A0A1R2CS82</accession>
<keyword evidence="1" id="KW-0175">Coiled coil</keyword>
<feature type="transmembrane region" description="Helical" evidence="2">
    <location>
        <begin position="391"/>
        <end position="412"/>
    </location>
</feature>
<protein>
    <submittedName>
        <fullName evidence="3">Uncharacterized protein</fullName>
    </submittedName>
</protein>
<reference evidence="3 4" key="1">
    <citation type="submission" date="2016-11" db="EMBL/GenBank/DDBJ databases">
        <title>The macronuclear genome of Stentor coeruleus: a giant cell with tiny introns.</title>
        <authorList>
            <person name="Slabodnick M."/>
            <person name="Ruby J.G."/>
            <person name="Reiff S.B."/>
            <person name="Swart E.C."/>
            <person name="Gosai S."/>
            <person name="Prabakaran S."/>
            <person name="Witkowska E."/>
            <person name="Larue G.E."/>
            <person name="Fisher S."/>
            <person name="Freeman R.M."/>
            <person name="Gunawardena J."/>
            <person name="Chu W."/>
            <person name="Stover N.A."/>
            <person name="Gregory B.D."/>
            <person name="Nowacki M."/>
            <person name="Derisi J."/>
            <person name="Roy S.W."/>
            <person name="Marshall W.F."/>
            <person name="Sood P."/>
        </authorList>
    </citation>
    <scope>NUCLEOTIDE SEQUENCE [LARGE SCALE GENOMIC DNA]</scope>
    <source>
        <strain evidence="3">WM001</strain>
    </source>
</reference>
<feature type="transmembrane region" description="Helical" evidence="2">
    <location>
        <begin position="286"/>
        <end position="304"/>
    </location>
</feature>
<keyword evidence="2" id="KW-0812">Transmembrane</keyword>
<feature type="transmembrane region" description="Helical" evidence="2">
    <location>
        <begin position="641"/>
        <end position="662"/>
    </location>
</feature>
<feature type="transmembrane region" description="Helical" evidence="2">
    <location>
        <begin position="1026"/>
        <end position="1048"/>
    </location>
</feature>
<feature type="transmembrane region" description="Helical" evidence="2">
    <location>
        <begin position="186"/>
        <end position="211"/>
    </location>
</feature>
<keyword evidence="2" id="KW-1133">Transmembrane helix</keyword>
<gene>
    <name evidence="3" type="ORF">SteCoe_5538</name>
</gene>
<organism evidence="3 4">
    <name type="scientific">Stentor coeruleus</name>
    <dbReference type="NCBI Taxonomy" id="5963"/>
    <lineage>
        <taxon>Eukaryota</taxon>
        <taxon>Sar</taxon>
        <taxon>Alveolata</taxon>
        <taxon>Ciliophora</taxon>
        <taxon>Postciliodesmatophora</taxon>
        <taxon>Heterotrichea</taxon>
        <taxon>Heterotrichida</taxon>
        <taxon>Stentoridae</taxon>
        <taxon>Stentor</taxon>
    </lineage>
</organism>
<feature type="coiled-coil region" evidence="1">
    <location>
        <begin position="484"/>
        <end position="511"/>
    </location>
</feature>
<feature type="transmembrane region" description="Helical" evidence="2">
    <location>
        <begin position="1110"/>
        <end position="1133"/>
    </location>
</feature>
<dbReference type="Proteomes" id="UP000187209">
    <property type="component" value="Unassembled WGS sequence"/>
</dbReference>
<proteinExistence type="predicted"/>
<evidence type="ECO:0000313" key="3">
    <source>
        <dbReference type="EMBL" id="OMJ91861.1"/>
    </source>
</evidence>